<proteinExistence type="predicted"/>
<name>A0A177TSW8_9BASI</name>
<sequence>MQRNISITALVVAISMALSTTASPIGAGLPQDLATGTLPTKQVPGFLKVPRALSDVPVLGSPEAPAPVSGALPKMPLPAAPVSAPGALPKMPLPATPVSRRNLAAVPVLGSSEDPVSGALPKMPLPATPVSRRNLAAVPVLGSSEAPAPAPVSGALPKTPLPAAPVPVAHTDYIYTQ</sequence>
<comment type="caution">
    <text evidence="1">The sequence shown here is derived from an EMBL/GenBank/DDBJ whole genome shotgun (WGS) entry which is preliminary data.</text>
</comment>
<dbReference type="AlphaFoldDB" id="A0A177TSW8"/>
<gene>
    <name evidence="1" type="ORF">A4X13_0g6892</name>
</gene>
<organism evidence="1 2">
    <name type="scientific">Tilletia indica</name>
    <dbReference type="NCBI Taxonomy" id="43049"/>
    <lineage>
        <taxon>Eukaryota</taxon>
        <taxon>Fungi</taxon>
        <taxon>Dikarya</taxon>
        <taxon>Basidiomycota</taxon>
        <taxon>Ustilaginomycotina</taxon>
        <taxon>Exobasidiomycetes</taxon>
        <taxon>Tilletiales</taxon>
        <taxon>Tilletiaceae</taxon>
        <taxon>Tilletia</taxon>
    </lineage>
</organism>
<dbReference type="EMBL" id="LWDF02000731">
    <property type="protein sequence ID" value="KAE8243917.1"/>
    <property type="molecule type" value="Genomic_DNA"/>
</dbReference>
<evidence type="ECO:0000313" key="2">
    <source>
        <dbReference type="Proteomes" id="UP000077521"/>
    </source>
</evidence>
<keyword evidence="2" id="KW-1185">Reference proteome</keyword>
<evidence type="ECO:0000313" key="1">
    <source>
        <dbReference type="EMBL" id="KAE8243917.1"/>
    </source>
</evidence>
<protein>
    <submittedName>
        <fullName evidence="1">Uncharacterized protein</fullName>
    </submittedName>
</protein>
<reference evidence="1" key="2">
    <citation type="journal article" date="2019" name="IMA Fungus">
        <title>Genome sequencing and comparison of five Tilletia species to identify candidate genes for the detection of regulated species infecting wheat.</title>
        <authorList>
            <person name="Nguyen H.D.T."/>
            <person name="Sultana T."/>
            <person name="Kesanakurti P."/>
            <person name="Hambleton S."/>
        </authorList>
    </citation>
    <scope>NUCLEOTIDE SEQUENCE</scope>
    <source>
        <strain evidence="1">DAOMC 236416</strain>
    </source>
</reference>
<dbReference type="Proteomes" id="UP000077521">
    <property type="component" value="Unassembled WGS sequence"/>
</dbReference>
<reference evidence="1" key="1">
    <citation type="submission" date="2016-04" db="EMBL/GenBank/DDBJ databases">
        <authorList>
            <person name="Nguyen H.D."/>
            <person name="Samba Siva P."/>
            <person name="Cullis J."/>
            <person name="Levesque C.A."/>
            <person name="Hambleton S."/>
        </authorList>
    </citation>
    <scope>NUCLEOTIDE SEQUENCE</scope>
    <source>
        <strain evidence="1">DAOMC 236416</strain>
    </source>
</reference>
<accession>A0A177TSW8</accession>